<dbReference type="InterPro" id="IPR039773">
    <property type="entry name" value="BAG_chaperone_regulator"/>
</dbReference>
<dbReference type="OMA" id="WNSARPR"/>
<dbReference type="GO" id="GO:0051496">
    <property type="term" value="P:positive regulation of stress fiber assembly"/>
    <property type="evidence" value="ECO:0007669"/>
    <property type="project" value="Ensembl"/>
</dbReference>
<dbReference type="GO" id="GO:0005634">
    <property type="term" value="C:nucleus"/>
    <property type="evidence" value="ECO:0007669"/>
    <property type="project" value="Ensembl"/>
</dbReference>
<dbReference type="GO" id="GO:0010763">
    <property type="term" value="P:positive regulation of fibroblast migration"/>
    <property type="evidence" value="ECO:0007669"/>
    <property type="project" value="Ensembl"/>
</dbReference>
<gene>
    <name evidence="4" type="primary">BAG4</name>
</gene>
<dbReference type="GO" id="GO:0071356">
    <property type="term" value="P:cellular response to tumor necrosis factor"/>
    <property type="evidence" value="ECO:0007669"/>
    <property type="project" value="Ensembl"/>
</dbReference>
<dbReference type="GO" id="GO:1903215">
    <property type="term" value="P:negative regulation of protein targeting to mitochondrion"/>
    <property type="evidence" value="ECO:0007669"/>
    <property type="project" value="Ensembl"/>
</dbReference>
<dbReference type="SMART" id="SM00264">
    <property type="entry name" value="BAG"/>
    <property type="match status" value="1"/>
</dbReference>
<dbReference type="GO" id="GO:0005829">
    <property type="term" value="C:cytosol"/>
    <property type="evidence" value="ECO:0007669"/>
    <property type="project" value="Ensembl"/>
</dbReference>
<feature type="compositionally biased region" description="Polar residues" evidence="2">
    <location>
        <begin position="53"/>
        <end position="62"/>
    </location>
</feature>
<feature type="compositionally biased region" description="Pro residues" evidence="2">
    <location>
        <begin position="134"/>
        <end position="149"/>
    </location>
</feature>
<dbReference type="GO" id="GO:0050821">
    <property type="term" value="P:protein stabilization"/>
    <property type="evidence" value="ECO:0007669"/>
    <property type="project" value="TreeGrafter"/>
</dbReference>
<dbReference type="GO" id="GO:0045785">
    <property type="term" value="P:positive regulation of cell adhesion"/>
    <property type="evidence" value="ECO:0007669"/>
    <property type="project" value="Ensembl"/>
</dbReference>
<dbReference type="GO" id="GO:0030838">
    <property type="term" value="P:positive regulation of actin filament polymerization"/>
    <property type="evidence" value="ECO:0007669"/>
    <property type="project" value="Ensembl"/>
</dbReference>
<dbReference type="GO" id="GO:0071364">
    <property type="term" value="P:cellular response to epidermal growth factor stimulus"/>
    <property type="evidence" value="ECO:0007669"/>
    <property type="project" value="Ensembl"/>
</dbReference>
<evidence type="ECO:0000256" key="1">
    <source>
        <dbReference type="ARBA" id="ARBA00023186"/>
    </source>
</evidence>
<dbReference type="InterPro" id="IPR003103">
    <property type="entry name" value="BAG_domain"/>
</dbReference>
<feature type="region of interest" description="Disordered" evidence="2">
    <location>
        <begin position="41"/>
        <end position="172"/>
    </location>
</feature>
<protein>
    <submittedName>
        <fullName evidence="4">BAG cochaperone 4</fullName>
    </submittedName>
</protein>
<dbReference type="GO" id="GO:0005886">
    <property type="term" value="C:plasma membrane"/>
    <property type="evidence" value="ECO:0007669"/>
    <property type="project" value="Ensembl"/>
</dbReference>
<keyword evidence="5" id="KW-1185">Reference proteome</keyword>
<keyword evidence="1" id="KW-0143">Chaperone</keyword>
<dbReference type="PROSITE" id="PS51035">
    <property type="entry name" value="BAG"/>
    <property type="match status" value="1"/>
</dbReference>
<dbReference type="GO" id="GO:0000774">
    <property type="term" value="F:adenyl-nucleotide exchange factor activity"/>
    <property type="evidence" value="ECO:0007669"/>
    <property type="project" value="TreeGrafter"/>
</dbReference>
<dbReference type="PANTHER" id="PTHR12329">
    <property type="entry name" value="BCL2-ASSOCIATED ATHANOGENE"/>
    <property type="match status" value="1"/>
</dbReference>
<sequence>WMEEPPPWSEWGGGTAGGEQPPCPEYTSSYWNSQLRAPYPSAYPVGPELQGQEMDSSCTNGAYSAPYPSVSRAAPRYPNLPESNTYYSSDHPRAPYPAESPSMYKSPSPASHWNYPTPECPAEGSTLRRQVPGYSPPQQTPGMPMPPYPYGDVNHGIPQQGLPPQPRPQDESWAPSGVYMMHPHYSWSAPPTHGSQFMSESSPPWPGNGVSAPYAPAHGAKESSYNKPEHRTNQHNYFPNTNHQPSGTMNEHKPTQFNIKPSSSNSTVQYCAQPYMYDVPKKSSVNQDTGFKSNGQPSSDFHSIQPGIQKVRQVMEKVQQLEQEVDEFVGKKTDKAYRLLEEMLTKLLLELDSIETSGQDHIRQARKEAVHTIQDILEQLERKGF</sequence>
<evidence type="ECO:0000256" key="2">
    <source>
        <dbReference type="SAM" id="MobiDB-lite"/>
    </source>
</evidence>
<evidence type="ECO:0000259" key="3">
    <source>
        <dbReference type="PROSITE" id="PS51035"/>
    </source>
</evidence>
<dbReference type="Ensembl" id="ENSSPUT00000020679.1">
    <property type="protein sequence ID" value="ENSSPUP00000019411.1"/>
    <property type="gene ID" value="ENSSPUG00000014898.1"/>
</dbReference>
<feature type="region of interest" description="Disordered" evidence="2">
    <location>
        <begin position="1"/>
        <end position="29"/>
    </location>
</feature>
<dbReference type="InterPro" id="IPR036533">
    <property type="entry name" value="BAG_dom_sf"/>
</dbReference>
<dbReference type="AlphaFoldDB" id="A0A8D0HC11"/>
<dbReference type="GO" id="GO:0051087">
    <property type="term" value="F:protein-folding chaperone binding"/>
    <property type="evidence" value="ECO:0007669"/>
    <property type="project" value="InterPro"/>
</dbReference>
<organism evidence="4 5">
    <name type="scientific">Sphenodon punctatus</name>
    <name type="common">Tuatara</name>
    <name type="synonym">Hatteria punctata</name>
    <dbReference type="NCBI Taxonomy" id="8508"/>
    <lineage>
        <taxon>Eukaryota</taxon>
        <taxon>Metazoa</taxon>
        <taxon>Chordata</taxon>
        <taxon>Craniata</taxon>
        <taxon>Vertebrata</taxon>
        <taxon>Euteleostomi</taxon>
        <taxon>Lepidosauria</taxon>
        <taxon>Sphenodontia</taxon>
        <taxon>Sphenodontidae</taxon>
        <taxon>Sphenodon</taxon>
    </lineage>
</organism>
<dbReference type="PANTHER" id="PTHR12329:SF10">
    <property type="entry name" value="BAG FAMILY MOLECULAR CHAPERONE REGULATOR 4"/>
    <property type="match status" value="1"/>
</dbReference>
<proteinExistence type="predicted"/>
<evidence type="ECO:0000313" key="5">
    <source>
        <dbReference type="Proteomes" id="UP000694392"/>
    </source>
</evidence>
<dbReference type="GO" id="GO:0097178">
    <property type="term" value="P:ruffle assembly"/>
    <property type="evidence" value="ECO:0007669"/>
    <property type="project" value="Ensembl"/>
</dbReference>
<dbReference type="Gene3D" id="1.20.58.120">
    <property type="entry name" value="BAG domain"/>
    <property type="match status" value="1"/>
</dbReference>
<dbReference type="Pfam" id="PF02179">
    <property type="entry name" value="BAG"/>
    <property type="match status" value="1"/>
</dbReference>
<dbReference type="GO" id="GO:0051897">
    <property type="term" value="P:positive regulation of phosphatidylinositol 3-kinase/protein kinase B signal transduction"/>
    <property type="evidence" value="ECO:0007669"/>
    <property type="project" value="Ensembl"/>
</dbReference>
<dbReference type="Proteomes" id="UP000694392">
    <property type="component" value="Unplaced"/>
</dbReference>
<reference evidence="4" key="2">
    <citation type="submission" date="2025-09" db="UniProtKB">
        <authorList>
            <consortium name="Ensembl"/>
        </authorList>
    </citation>
    <scope>IDENTIFICATION</scope>
</reference>
<feature type="domain" description="BAG" evidence="3">
    <location>
        <begin position="307"/>
        <end position="384"/>
    </location>
</feature>
<evidence type="ECO:0000313" key="4">
    <source>
        <dbReference type="Ensembl" id="ENSSPUP00000019411.1"/>
    </source>
</evidence>
<dbReference type="GeneTree" id="ENSGT00940000158936"/>
<reference evidence="4" key="1">
    <citation type="submission" date="2025-08" db="UniProtKB">
        <authorList>
            <consortium name="Ensembl"/>
        </authorList>
    </citation>
    <scope>IDENTIFICATION</scope>
</reference>
<dbReference type="SUPFAM" id="SSF63491">
    <property type="entry name" value="BAG domain"/>
    <property type="match status" value="1"/>
</dbReference>
<name>A0A8D0HC11_SPHPU</name>
<dbReference type="GO" id="GO:0031625">
    <property type="term" value="F:ubiquitin protein ligase binding"/>
    <property type="evidence" value="ECO:0007669"/>
    <property type="project" value="Ensembl"/>
</dbReference>
<accession>A0A8D0HC11</accession>
<dbReference type="GO" id="GO:0072659">
    <property type="term" value="P:protein localization to plasma membrane"/>
    <property type="evidence" value="ECO:0007669"/>
    <property type="project" value="Ensembl"/>
</dbReference>